<dbReference type="Proteomes" id="UP000825935">
    <property type="component" value="Chromosome 25"/>
</dbReference>
<reference evidence="3" key="1">
    <citation type="submission" date="2021-08" db="EMBL/GenBank/DDBJ databases">
        <title>WGS assembly of Ceratopteris richardii.</title>
        <authorList>
            <person name="Marchant D.B."/>
            <person name="Chen G."/>
            <person name="Jenkins J."/>
            <person name="Shu S."/>
            <person name="Leebens-Mack J."/>
            <person name="Grimwood J."/>
            <person name="Schmutz J."/>
            <person name="Soltis P."/>
            <person name="Soltis D."/>
            <person name="Chen Z.-H."/>
        </authorList>
    </citation>
    <scope>NUCLEOTIDE SEQUENCE</scope>
    <source>
        <strain evidence="3">Whitten #5841</strain>
        <tissue evidence="3">Leaf</tissue>
    </source>
</reference>
<keyword evidence="2" id="KW-0812">Transmembrane</keyword>
<dbReference type="PANTHER" id="PTHR31563:SF10">
    <property type="entry name" value="ION CHANNEL POLLUX-RELATED"/>
    <property type="match status" value="1"/>
</dbReference>
<gene>
    <name evidence="3" type="ORF">KP509_25G062400</name>
</gene>
<evidence type="ECO:0000256" key="1">
    <source>
        <dbReference type="SAM" id="MobiDB-lite"/>
    </source>
</evidence>
<dbReference type="GO" id="GO:0006811">
    <property type="term" value="P:monoatomic ion transport"/>
    <property type="evidence" value="ECO:0007669"/>
    <property type="project" value="InterPro"/>
</dbReference>
<accession>A0A8T2RTV6</accession>
<name>A0A8T2RTV6_CERRI</name>
<dbReference type="Gene3D" id="3.40.50.720">
    <property type="entry name" value="NAD(P)-binding Rossmann-like Domain"/>
    <property type="match status" value="1"/>
</dbReference>
<protein>
    <submittedName>
        <fullName evidence="3">Uncharacterized protein</fullName>
    </submittedName>
</protein>
<dbReference type="InterPro" id="IPR044849">
    <property type="entry name" value="CASTOR/POLLUX/SYM8-like"/>
</dbReference>
<dbReference type="AlphaFoldDB" id="A0A8T2RTV6"/>
<dbReference type="OrthoDB" id="414047at2759"/>
<feature type="transmembrane region" description="Helical" evidence="2">
    <location>
        <begin position="224"/>
        <end position="244"/>
    </location>
</feature>
<feature type="region of interest" description="Disordered" evidence="1">
    <location>
        <begin position="1"/>
        <end position="29"/>
    </location>
</feature>
<keyword evidence="4" id="KW-1185">Reference proteome</keyword>
<evidence type="ECO:0000313" key="3">
    <source>
        <dbReference type="EMBL" id="KAH7298873.1"/>
    </source>
</evidence>
<dbReference type="EMBL" id="CM035430">
    <property type="protein sequence ID" value="KAH7298873.1"/>
    <property type="molecule type" value="Genomic_DNA"/>
</dbReference>
<dbReference type="SUPFAM" id="SSF81324">
    <property type="entry name" value="Voltage-gated potassium channels"/>
    <property type="match status" value="1"/>
</dbReference>
<feature type="transmembrane region" description="Helical" evidence="2">
    <location>
        <begin position="276"/>
        <end position="296"/>
    </location>
</feature>
<evidence type="ECO:0000256" key="2">
    <source>
        <dbReference type="SAM" id="Phobius"/>
    </source>
</evidence>
<keyword evidence="2" id="KW-0472">Membrane</keyword>
<proteinExistence type="predicted"/>
<evidence type="ECO:0000313" key="4">
    <source>
        <dbReference type="Proteomes" id="UP000825935"/>
    </source>
</evidence>
<sequence>MPPSKSQRTTGNYKSRWNRTRSVQSRKVSTLDAAFLQSPFTHSPTEESHGSGSCKRRRIPESSGALLDGAYKCSADEFPLYMKLSQSEFTFLMGWPFLENKIGCKNWVFLLVLLLFLCCMLQRYQLRLLEQENALLKAASGQSLEQIDAYSDAKDHKVARSVMGICGLLFLLGSLYVLKGHFCSSYLWKKLISCKNIDEVVPFSKRVAYLVDVLFSTHPYAKSIALLFATFLLIGFGACLLYAVGDEDFMDALWKSWTYVADSGNHADSIGMGPRIVSVGISIGGMLIFALMLGLVSDAISEKVDSLKKGKSEVIESGHTLILGWSDKLGSLLKQLAIANESLGGGVVVVLAERDKEEMELDIGKLEFDLLGTSVICRSGSPLIMADLKKNAGFCIKGSFYNCSCRG</sequence>
<keyword evidence="2" id="KW-1133">Transmembrane helix</keyword>
<feature type="transmembrane region" description="Helical" evidence="2">
    <location>
        <begin position="107"/>
        <end position="126"/>
    </location>
</feature>
<feature type="compositionally biased region" description="Polar residues" evidence="1">
    <location>
        <begin position="1"/>
        <end position="28"/>
    </location>
</feature>
<comment type="caution">
    <text evidence="3">The sequence shown here is derived from an EMBL/GenBank/DDBJ whole genome shotgun (WGS) entry which is preliminary data.</text>
</comment>
<feature type="transmembrane region" description="Helical" evidence="2">
    <location>
        <begin position="158"/>
        <end position="178"/>
    </location>
</feature>
<organism evidence="3 4">
    <name type="scientific">Ceratopteris richardii</name>
    <name type="common">Triangle waterfern</name>
    <dbReference type="NCBI Taxonomy" id="49495"/>
    <lineage>
        <taxon>Eukaryota</taxon>
        <taxon>Viridiplantae</taxon>
        <taxon>Streptophyta</taxon>
        <taxon>Embryophyta</taxon>
        <taxon>Tracheophyta</taxon>
        <taxon>Polypodiopsida</taxon>
        <taxon>Polypodiidae</taxon>
        <taxon>Polypodiales</taxon>
        <taxon>Pteridineae</taxon>
        <taxon>Pteridaceae</taxon>
        <taxon>Parkerioideae</taxon>
        <taxon>Ceratopteris</taxon>
    </lineage>
</organism>
<dbReference type="PANTHER" id="PTHR31563">
    <property type="entry name" value="ION CHANNEL POLLUX-RELATED"/>
    <property type="match status" value="1"/>
</dbReference>